<feature type="compositionally biased region" description="Basic and acidic residues" evidence="1">
    <location>
        <begin position="129"/>
        <end position="139"/>
    </location>
</feature>
<organism evidence="2 3">
    <name type="scientific">Nonomuraea bangladeshensis</name>
    <dbReference type="NCBI Taxonomy" id="404385"/>
    <lineage>
        <taxon>Bacteria</taxon>
        <taxon>Bacillati</taxon>
        <taxon>Actinomycetota</taxon>
        <taxon>Actinomycetes</taxon>
        <taxon>Streptosporangiales</taxon>
        <taxon>Streptosporangiaceae</taxon>
        <taxon>Nonomuraea</taxon>
    </lineage>
</organism>
<feature type="compositionally biased region" description="Basic and acidic residues" evidence="1">
    <location>
        <begin position="18"/>
        <end position="57"/>
    </location>
</feature>
<name>A0ABV3HKF3_9ACTN</name>
<dbReference type="RefSeq" id="WP_364463420.1">
    <property type="nucleotide sequence ID" value="NZ_JBFARM010000020.1"/>
</dbReference>
<feature type="compositionally biased region" description="Gly residues" evidence="1">
    <location>
        <begin position="96"/>
        <end position="106"/>
    </location>
</feature>
<dbReference type="Proteomes" id="UP001552427">
    <property type="component" value="Unassembled WGS sequence"/>
</dbReference>
<proteinExistence type="predicted"/>
<dbReference type="EMBL" id="JBFARM010000020">
    <property type="protein sequence ID" value="MEV4292784.1"/>
    <property type="molecule type" value="Genomic_DNA"/>
</dbReference>
<comment type="caution">
    <text evidence="2">The sequence shown here is derived from an EMBL/GenBank/DDBJ whole genome shotgun (WGS) entry which is preliminary data.</text>
</comment>
<gene>
    <name evidence="2" type="ORF">AB0K40_45370</name>
</gene>
<feature type="region of interest" description="Disordered" evidence="1">
    <location>
        <begin position="1"/>
        <end position="57"/>
    </location>
</feature>
<feature type="region of interest" description="Disordered" evidence="1">
    <location>
        <begin position="95"/>
        <end position="139"/>
    </location>
</feature>
<keyword evidence="3" id="KW-1185">Reference proteome</keyword>
<evidence type="ECO:0000313" key="3">
    <source>
        <dbReference type="Proteomes" id="UP001552427"/>
    </source>
</evidence>
<evidence type="ECO:0000256" key="1">
    <source>
        <dbReference type="SAM" id="MobiDB-lite"/>
    </source>
</evidence>
<sequence>MSGTFAARVTTQHHHRQREPDRDRRTALQDERRQAEHRPAQDHQQEQRIHDADAERGVAAVEHCREQVGQEAGDGLGHVLHVRVDRDLRAVDLAPGGRGNLGGGLGERQQPGPGQLVDLPRPARTRPCQVRERAGEARQ</sequence>
<accession>A0ABV3HKF3</accession>
<evidence type="ECO:0000313" key="2">
    <source>
        <dbReference type="EMBL" id="MEV4292784.1"/>
    </source>
</evidence>
<reference evidence="2 3" key="1">
    <citation type="submission" date="2024-06" db="EMBL/GenBank/DDBJ databases">
        <title>The Natural Products Discovery Center: Release of the First 8490 Sequenced Strains for Exploring Actinobacteria Biosynthetic Diversity.</title>
        <authorList>
            <person name="Kalkreuter E."/>
            <person name="Kautsar S.A."/>
            <person name="Yang D."/>
            <person name="Bader C.D."/>
            <person name="Teijaro C.N."/>
            <person name="Fluegel L."/>
            <person name="Davis C.M."/>
            <person name="Simpson J.R."/>
            <person name="Lauterbach L."/>
            <person name="Steele A.D."/>
            <person name="Gui C."/>
            <person name="Meng S."/>
            <person name="Li G."/>
            <person name="Viehrig K."/>
            <person name="Ye F."/>
            <person name="Su P."/>
            <person name="Kiefer A.F."/>
            <person name="Nichols A."/>
            <person name="Cepeda A.J."/>
            <person name="Yan W."/>
            <person name="Fan B."/>
            <person name="Jiang Y."/>
            <person name="Adhikari A."/>
            <person name="Zheng C.-J."/>
            <person name="Schuster L."/>
            <person name="Cowan T.M."/>
            <person name="Smanski M.J."/>
            <person name="Chevrette M.G."/>
            <person name="De Carvalho L.P.S."/>
            <person name="Shen B."/>
        </authorList>
    </citation>
    <scope>NUCLEOTIDE SEQUENCE [LARGE SCALE GENOMIC DNA]</scope>
    <source>
        <strain evidence="2 3">NPDC049574</strain>
    </source>
</reference>
<protein>
    <submittedName>
        <fullName evidence="2">Uncharacterized protein</fullName>
    </submittedName>
</protein>